<evidence type="ECO:0000256" key="4">
    <source>
        <dbReference type="ARBA" id="ARBA00022833"/>
    </source>
</evidence>
<dbReference type="PANTHER" id="PTHR12486">
    <property type="entry name" value="APRATAXIN-RELATED"/>
    <property type="match status" value="1"/>
</dbReference>
<dbReference type="EMBL" id="JBFMKM010000012">
    <property type="protein sequence ID" value="KAL1302386.1"/>
    <property type="molecule type" value="Genomic_DNA"/>
</dbReference>
<dbReference type="InterPro" id="IPR032566">
    <property type="entry name" value="Znf-C2HE"/>
</dbReference>
<keyword evidence="5" id="KW-0238">DNA-binding</keyword>
<evidence type="ECO:0000256" key="3">
    <source>
        <dbReference type="ARBA" id="ARBA00022801"/>
    </source>
</evidence>
<keyword evidence="7" id="KW-0863">Zinc-finger</keyword>
<dbReference type="RefSeq" id="XP_069198662.1">
    <property type="nucleotide sequence ID" value="XM_069342156.1"/>
</dbReference>
<dbReference type="PROSITE" id="PS50157">
    <property type="entry name" value="ZINC_FINGER_C2H2_2"/>
    <property type="match status" value="1"/>
</dbReference>
<keyword evidence="4" id="KW-0862">Zinc</keyword>
<dbReference type="SUPFAM" id="SSF54197">
    <property type="entry name" value="HIT-like"/>
    <property type="match status" value="1"/>
</dbReference>
<accession>A0ABR3P8J6</accession>
<feature type="compositionally biased region" description="Basic and acidic residues" evidence="8">
    <location>
        <begin position="1"/>
        <end position="11"/>
    </location>
</feature>
<evidence type="ECO:0000256" key="6">
    <source>
        <dbReference type="ARBA" id="ARBA00023242"/>
    </source>
</evidence>
<evidence type="ECO:0000256" key="1">
    <source>
        <dbReference type="ARBA" id="ARBA00004123"/>
    </source>
</evidence>
<keyword evidence="3" id="KW-0378">Hydrolase</keyword>
<keyword evidence="11" id="KW-1185">Reference proteome</keyword>
<comment type="subcellular location">
    <subcellularLocation>
        <location evidence="1">Nucleus</location>
    </subcellularLocation>
</comment>
<evidence type="ECO:0000256" key="8">
    <source>
        <dbReference type="SAM" id="MobiDB-lite"/>
    </source>
</evidence>
<evidence type="ECO:0000256" key="7">
    <source>
        <dbReference type="PROSITE-ProRule" id="PRU00042"/>
    </source>
</evidence>
<dbReference type="Pfam" id="PF16278">
    <property type="entry name" value="zf-C2HE"/>
    <property type="match status" value="1"/>
</dbReference>
<dbReference type="Gene3D" id="3.30.428.10">
    <property type="entry name" value="HIT-like"/>
    <property type="match status" value="1"/>
</dbReference>
<keyword evidence="2" id="KW-0479">Metal-binding</keyword>
<dbReference type="InterPro" id="IPR036265">
    <property type="entry name" value="HIT-like_sf"/>
</dbReference>
<evidence type="ECO:0000259" key="9">
    <source>
        <dbReference type="PROSITE" id="PS50157"/>
    </source>
</evidence>
<evidence type="ECO:0000313" key="10">
    <source>
        <dbReference type="EMBL" id="KAL1302386.1"/>
    </source>
</evidence>
<evidence type="ECO:0000256" key="5">
    <source>
        <dbReference type="ARBA" id="ARBA00023125"/>
    </source>
</evidence>
<dbReference type="InterPro" id="IPR011146">
    <property type="entry name" value="HIT-like"/>
</dbReference>
<protein>
    <recommendedName>
        <fullName evidence="9">C2H2-type domain-containing protein</fullName>
    </recommendedName>
</protein>
<keyword evidence="6" id="KW-0539">Nucleus</keyword>
<name>A0ABR3P8J6_9PEZI</name>
<sequence length="279" mass="32337">MTKSSHDHDQAEAITVEEMTGTTIPDSPRTNGSKNAFTELMSKKVKVSPSKPKRDQRKQLYFHGRDGLGAYTADPDAFPSSRVIYHNERAVFINDMYPKSSVHTLVLPKSPRNILHPFEAFEDPHLLAETIEEVEKAKVMVASELRRRFGKFSASDRPRLEAMESDDPPDEMPAGRDWKKDVIAGIHAGPSMNHLHVHVMSRDMVNECLKSHGHYQSFTTPFLVRLEEFPLADYDVRRKRDRGGYLQDEMHCWRCGKEFDRWSSLKRHLQDEFEEWKRE</sequence>
<gene>
    <name evidence="10" type="ORF">AAFC00_002787</name>
</gene>
<reference evidence="10 11" key="1">
    <citation type="submission" date="2024-07" db="EMBL/GenBank/DDBJ databases">
        <title>Draft sequence of the Neodothiora populina.</title>
        <authorList>
            <person name="Drown D.D."/>
            <person name="Schuette U.S."/>
            <person name="Buechlein A.B."/>
            <person name="Rusch D.R."/>
            <person name="Winton L.W."/>
            <person name="Adams G.A."/>
        </authorList>
    </citation>
    <scope>NUCLEOTIDE SEQUENCE [LARGE SCALE GENOMIC DNA]</scope>
    <source>
        <strain evidence="10 11">CPC 39397</strain>
    </source>
</reference>
<dbReference type="Proteomes" id="UP001562354">
    <property type="component" value="Unassembled WGS sequence"/>
</dbReference>
<evidence type="ECO:0000313" key="11">
    <source>
        <dbReference type="Proteomes" id="UP001562354"/>
    </source>
</evidence>
<organism evidence="10 11">
    <name type="scientific">Neodothiora populina</name>
    <dbReference type="NCBI Taxonomy" id="2781224"/>
    <lineage>
        <taxon>Eukaryota</taxon>
        <taxon>Fungi</taxon>
        <taxon>Dikarya</taxon>
        <taxon>Ascomycota</taxon>
        <taxon>Pezizomycotina</taxon>
        <taxon>Dothideomycetes</taxon>
        <taxon>Dothideomycetidae</taxon>
        <taxon>Dothideales</taxon>
        <taxon>Dothioraceae</taxon>
        <taxon>Neodothiora</taxon>
    </lineage>
</organism>
<dbReference type="InterPro" id="IPR013087">
    <property type="entry name" value="Znf_C2H2_type"/>
</dbReference>
<proteinExistence type="predicted"/>
<evidence type="ECO:0000256" key="2">
    <source>
        <dbReference type="ARBA" id="ARBA00022723"/>
    </source>
</evidence>
<dbReference type="PANTHER" id="PTHR12486:SF4">
    <property type="entry name" value="APRATAXIN"/>
    <property type="match status" value="1"/>
</dbReference>
<feature type="region of interest" description="Disordered" evidence="8">
    <location>
        <begin position="1"/>
        <end position="56"/>
    </location>
</feature>
<dbReference type="GeneID" id="95976489"/>
<feature type="domain" description="C2H2-type" evidence="9">
    <location>
        <begin position="250"/>
        <end position="279"/>
    </location>
</feature>
<dbReference type="Pfam" id="PF01230">
    <property type="entry name" value="HIT"/>
    <property type="match status" value="1"/>
</dbReference>
<comment type="caution">
    <text evidence="10">The sequence shown here is derived from an EMBL/GenBank/DDBJ whole genome shotgun (WGS) entry which is preliminary data.</text>
</comment>
<feature type="compositionally biased region" description="Polar residues" evidence="8">
    <location>
        <begin position="20"/>
        <end position="36"/>
    </location>
</feature>